<dbReference type="GO" id="GO:0005576">
    <property type="term" value="C:extracellular region"/>
    <property type="evidence" value="ECO:0007669"/>
    <property type="project" value="UniProtKB-SubCell"/>
</dbReference>
<keyword evidence="14" id="KW-1185">Reference proteome</keyword>
<feature type="compositionally biased region" description="Polar residues" evidence="10">
    <location>
        <begin position="189"/>
        <end position="209"/>
    </location>
</feature>
<evidence type="ECO:0000259" key="12">
    <source>
        <dbReference type="PROSITE" id="PS52012"/>
    </source>
</evidence>
<protein>
    <recommendedName>
        <fullName evidence="12">CFEM domain-containing protein</fullName>
    </recommendedName>
</protein>
<keyword evidence="9" id="KW-0479">Metal-binding</keyword>
<evidence type="ECO:0000256" key="10">
    <source>
        <dbReference type="SAM" id="MobiDB-lite"/>
    </source>
</evidence>
<feature type="domain" description="CFEM" evidence="12">
    <location>
        <begin position="287"/>
        <end position="400"/>
    </location>
</feature>
<feature type="region of interest" description="Disordered" evidence="10">
    <location>
        <begin position="460"/>
        <end position="496"/>
    </location>
</feature>
<feature type="region of interest" description="Disordered" evidence="10">
    <location>
        <begin position="392"/>
        <end position="414"/>
    </location>
</feature>
<evidence type="ECO:0000256" key="7">
    <source>
        <dbReference type="ARBA" id="ARBA00023157"/>
    </source>
</evidence>
<proteinExistence type="inferred from homology"/>
<keyword evidence="9" id="KW-0349">Heme</keyword>
<dbReference type="PROSITE" id="PS52012">
    <property type="entry name" value="CFEM"/>
    <property type="match status" value="1"/>
</dbReference>
<comment type="caution">
    <text evidence="13">The sequence shown here is derived from an EMBL/GenBank/DDBJ whole genome shotgun (WGS) entry which is preliminary data.</text>
</comment>
<comment type="caution">
    <text evidence="9">Lacks conserved residue(s) required for the propagation of feature annotation.</text>
</comment>
<comment type="similarity">
    <text evidence="3">Belongs to the RBT5 family.</text>
</comment>
<dbReference type="AlphaFoldDB" id="A0A9W9UBY4"/>
<evidence type="ECO:0000256" key="8">
    <source>
        <dbReference type="ARBA" id="ARBA00023288"/>
    </source>
</evidence>
<keyword evidence="6 11" id="KW-0732">Signal</keyword>
<keyword evidence="5" id="KW-0325">Glycoprotein</keyword>
<sequence length="523" mass="55117">MKAVTLPLLFSAVALAHPQGLWWGTDFCYPSPENTDNQCSESQESGFDWSDLANGDNWTFEGFNFVGVSAQDNCGGSGGKCIQGKLSRDDGYAISVDSVDAPFSVRTFHLSTSRDTTILVNYELADGSHCRQVAFSSPEGVDVTNEQCGGAVSVQFALPEDSKFGECDLNIHSMDFDCSSGPKPPPTATPSHTMEPSTSMTVPTTHTHWSSSMTPATTETPMTTKTIMTTEEPMTTETPMITSTVYTTHVFTVTQCPASVTDCPSHSTQVKTSTWSLSTTVCPSPTETVTITTSPVISTTAKPTASVVPAPCPEVVPKCLNTWLSIPKCDSNSDTACFCPSSEFADKVKSCIHSWSSSSSEEESSLAYFAGICASYVPKNPAIVDLPPTTSPAVSVPMSTPTPTPTPTKGTVTLAPETTPCTTITWSSHTVTVPQVAFSTVTVSSTTSVCLIPGTTAPATTTSPHTTHISTMTTSCKPTTSTSTTTVPMPTTPTPTTVLSNAGSKTFVSSMWAGMAMLVLGFL</sequence>
<evidence type="ECO:0000256" key="5">
    <source>
        <dbReference type="ARBA" id="ARBA00022622"/>
    </source>
</evidence>
<evidence type="ECO:0000313" key="13">
    <source>
        <dbReference type="EMBL" id="KAJ5330861.1"/>
    </source>
</evidence>
<keyword evidence="5" id="KW-0336">GPI-anchor</keyword>
<feature type="signal peptide" evidence="11">
    <location>
        <begin position="1"/>
        <end position="16"/>
    </location>
</feature>
<evidence type="ECO:0000256" key="4">
    <source>
        <dbReference type="ARBA" id="ARBA00022525"/>
    </source>
</evidence>
<evidence type="ECO:0000256" key="2">
    <source>
        <dbReference type="ARBA" id="ARBA00004613"/>
    </source>
</evidence>
<dbReference type="GO" id="GO:0046872">
    <property type="term" value="F:metal ion binding"/>
    <property type="evidence" value="ECO:0007669"/>
    <property type="project" value="UniProtKB-UniRule"/>
</dbReference>
<accession>A0A9W9UBY4</accession>
<dbReference type="Proteomes" id="UP001147746">
    <property type="component" value="Unassembled WGS sequence"/>
</dbReference>
<dbReference type="Pfam" id="PF05730">
    <property type="entry name" value="CFEM"/>
    <property type="match status" value="1"/>
</dbReference>
<evidence type="ECO:0000256" key="9">
    <source>
        <dbReference type="PROSITE-ProRule" id="PRU01356"/>
    </source>
</evidence>
<reference evidence="13" key="1">
    <citation type="submission" date="2022-12" db="EMBL/GenBank/DDBJ databases">
        <authorList>
            <person name="Petersen C."/>
        </authorList>
    </citation>
    <scope>NUCLEOTIDE SEQUENCE</scope>
    <source>
        <strain evidence="13">IBT 21472</strain>
    </source>
</reference>
<evidence type="ECO:0000313" key="14">
    <source>
        <dbReference type="Proteomes" id="UP001147746"/>
    </source>
</evidence>
<feature type="chain" id="PRO_5041155322" description="CFEM domain-containing protein" evidence="11">
    <location>
        <begin position="17"/>
        <end position="523"/>
    </location>
</feature>
<feature type="binding site" description="axial binding residue" evidence="9">
    <location>
        <position position="334"/>
    </location>
    <ligand>
        <name>heme</name>
        <dbReference type="ChEBI" id="CHEBI:30413"/>
    </ligand>
    <ligandPart>
        <name>Fe</name>
        <dbReference type="ChEBI" id="CHEBI:18248"/>
    </ligandPart>
</feature>
<dbReference type="GO" id="GO:0098552">
    <property type="term" value="C:side of membrane"/>
    <property type="evidence" value="ECO:0007669"/>
    <property type="project" value="UniProtKB-KW"/>
</dbReference>
<dbReference type="InterPro" id="IPR008427">
    <property type="entry name" value="Extracellular_membr_CFEM_dom"/>
</dbReference>
<keyword evidence="9" id="KW-0408">Iron</keyword>
<evidence type="ECO:0000256" key="1">
    <source>
        <dbReference type="ARBA" id="ARBA00004589"/>
    </source>
</evidence>
<keyword evidence="5" id="KW-0472">Membrane</keyword>
<organism evidence="13 14">
    <name type="scientific">Penicillium atrosanguineum</name>
    <dbReference type="NCBI Taxonomy" id="1132637"/>
    <lineage>
        <taxon>Eukaryota</taxon>
        <taxon>Fungi</taxon>
        <taxon>Dikarya</taxon>
        <taxon>Ascomycota</taxon>
        <taxon>Pezizomycotina</taxon>
        <taxon>Eurotiomycetes</taxon>
        <taxon>Eurotiomycetidae</taxon>
        <taxon>Eurotiales</taxon>
        <taxon>Aspergillaceae</taxon>
        <taxon>Penicillium</taxon>
    </lineage>
</organism>
<feature type="compositionally biased region" description="Low complexity" evidence="10">
    <location>
        <begin position="210"/>
        <end position="219"/>
    </location>
</feature>
<reference evidence="13" key="2">
    <citation type="journal article" date="2023" name="IMA Fungus">
        <title>Comparative genomic study of the Penicillium genus elucidates a diverse pangenome and 15 lateral gene transfer events.</title>
        <authorList>
            <person name="Petersen C."/>
            <person name="Sorensen T."/>
            <person name="Nielsen M.R."/>
            <person name="Sondergaard T.E."/>
            <person name="Sorensen J.L."/>
            <person name="Fitzpatrick D.A."/>
            <person name="Frisvad J.C."/>
            <person name="Nielsen K.L."/>
        </authorList>
    </citation>
    <scope>NUCLEOTIDE SEQUENCE</scope>
    <source>
        <strain evidence="13">IBT 21472</strain>
    </source>
</reference>
<gene>
    <name evidence="13" type="ORF">N7476_000644</name>
</gene>
<keyword evidence="4" id="KW-0964">Secreted</keyword>
<dbReference type="EMBL" id="JAPZBO010000001">
    <property type="protein sequence ID" value="KAJ5330861.1"/>
    <property type="molecule type" value="Genomic_DNA"/>
</dbReference>
<evidence type="ECO:0000256" key="3">
    <source>
        <dbReference type="ARBA" id="ARBA00010031"/>
    </source>
</evidence>
<evidence type="ECO:0000256" key="11">
    <source>
        <dbReference type="SAM" id="SignalP"/>
    </source>
</evidence>
<evidence type="ECO:0000256" key="6">
    <source>
        <dbReference type="ARBA" id="ARBA00022729"/>
    </source>
</evidence>
<comment type="subcellular location">
    <subcellularLocation>
        <location evidence="1">Membrane</location>
        <topology evidence="1">Lipid-anchor</topology>
        <topology evidence="1">GPI-anchor</topology>
    </subcellularLocation>
    <subcellularLocation>
        <location evidence="2">Secreted</location>
    </subcellularLocation>
</comment>
<name>A0A9W9UBY4_9EURO</name>
<keyword evidence="7" id="KW-1015">Disulfide bond</keyword>
<feature type="region of interest" description="Disordered" evidence="10">
    <location>
        <begin position="179"/>
        <end position="219"/>
    </location>
</feature>
<keyword evidence="8" id="KW-0449">Lipoprotein</keyword>